<dbReference type="GO" id="GO:0006629">
    <property type="term" value="P:lipid metabolic process"/>
    <property type="evidence" value="ECO:0007669"/>
    <property type="project" value="InterPro"/>
</dbReference>
<dbReference type="AlphaFoldDB" id="A0A8K0SEB4"/>
<protein>
    <recommendedName>
        <fullName evidence="5">Fungal lipase-type domain-containing protein</fullName>
    </recommendedName>
</protein>
<dbReference type="PANTHER" id="PTHR45856">
    <property type="entry name" value="ALPHA/BETA-HYDROLASES SUPERFAMILY PROTEIN"/>
    <property type="match status" value="1"/>
</dbReference>
<reference evidence="6" key="1">
    <citation type="journal article" date="2021" name="Nat. Commun.">
        <title>Genetic determinants of endophytism in the Arabidopsis root mycobiome.</title>
        <authorList>
            <person name="Mesny F."/>
            <person name="Miyauchi S."/>
            <person name="Thiergart T."/>
            <person name="Pickel B."/>
            <person name="Atanasova L."/>
            <person name="Karlsson M."/>
            <person name="Huettel B."/>
            <person name="Barry K.W."/>
            <person name="Haridas S."/>
            <person name="Chen C."/>
            <person name="Bauer D."/>
            <person name="Andreopoulos W."/>
            <person name="Pangilinan J."/>
            <person name="LaButti K."/>
            <person name="Riley R."/>
            <person name="Lipzen A."/>
            <person name="Clum A."/>
            <person name="Drula E."/>
            <person name="Henrissat B."/>
            <person name="Kohler A."/>
            <person name="Grigoriev I.V."/>
            <person name="Martin F.M."/>
            <person name="Hacquard S."/>
        </authorList>
    </citation>
    <scope>NUCLEOTIDE SEQUENCE</scope>
    <source>
        <strain evidence="6">MPI-CAGE-CH-0235</strain>
    </source>
</reference>
<evidence type="ECO:0000313" key="7">
    <source>
        <dbReference type="Proteomes" id="UP000813444"/>
    </source>
</evidence>
<dbReference type="InterPro" id="IPR051218">
    <property type="entry name" value="Sec_MonoDiacylglyc_Lipase"/>
</dbReference>
<keyword evidence="7" id="KW-1185">Reference proteome</keyword>
<dbReference type="Gene3D" id="3.40.50.1820">
    <property type="entry name" value="alpha/beta hydrolase"/>
    <property type="match status" value="1"/>
</dbReference>
<dbReference type="InterPro" id="IPR002921">
    <property type="entry name" value="Fungal_lipase-type"/>
</dbReference>
<dbReference type="EMBL" id="JAGPNK010000017">
    <property type="protein sequence ID" value="KAH7305815.1"/>
    <property type="molecule type" value="Genomic_DNA"/>
</dbReference>
<evidence type="ECO:0000256" key="1">
    <source>
        <dbReference type="ARBA" id="ARBA00043996"/>
    </source>
</evidence>
<dbReference type="Proteomes" id="UP000813444">
    <property type="component" value="Unassembled WGS sequence"/>
</dbReference>
<evidence type="ECO:0000256" key="2">
    <source>
        <dbReference type="ARBA" id="ARBA00047591"/>
    </source>
</evidence>
<sequence length="595" mass="65682">MDFNNLIVSVELDDDTFRGLQANGAITNVVKLRDKDVSTLGPRENQFRLQGIAGNAISPYTNNATFSLVSISQGDFLGINSSDRTLMLSPEQFPPPDAFRFVFKPGYGPFSTEIPCAIQSLDKRLVKSATDPTVDIHLCIRSIQRLQDDSSQINTLHNQQICMIAALQDANVKCPALGSMFSLEAGPAGQSSSTVLGILPNVDPEQPQSYLDIQQHMLMAQEMVESGELDTAKAVLGASYTRDNLPNNYSSKTVFKLAKLFTILNKTVYLRDLEFDKKVLESAIPYSKATADAYAGGSVDAKTAEYFKKVDFYNDKAQSQINNVGSGPLTDWYTNTRWSMVPTADSSPLEGHIHEGFYKGLFGYFPIGMRGDDQLEFGLPFLMEAGEEDPCGEELAIDLSEPDPDMDNGTSTDTSSQSAQMINAQGHSLGGAYATVFWTAAITSPHVVGSTFRDLLTLGSPRVGDRAFCESVNRLKKSRRVWRFVNGSDVVPNVPNINWMPNLAFYHIDTMVNVQPHGIVLGSSELKLPQAPTSWIGQWARKLWDKVYWALTNNDAVSSIPSYIATIPSYLTDHFLENYWSAIRDGAEHSPEELW</sequence>
<feature type="compositionally biased region" description="Polar residues" evidence="4">
    <location>
        <begin position="408"/>
        <end position="419"/>
    </location>
</feature>
<evidence type="ECO:0000313" key="6">
    <source>
        <dbReference type="EMBL" id="KAH7305815.1"/>
    </source>
</evidence>
<evidence type="ECO:0000259" key="5">
    <source>
        <dbReference type="Pfam" id="PF01764"/>
    </source>
</evidence>
<accession>A0A8K0SEB4</accession>
<comment type="similarity">
    <text evidence="1">Belongs to the AB hydrolase superfamily. Lipase family. Class 3 subfamily.</text>
</comment>
<dbReference type="PANTHER" id="PTHR45856:SF24">
    <property type="entry name" value="FUNGAL LIPASE-LIKE DOMAIN-CONTAINING PROTEIN"/>
    <property type="match status" value="1"/>
</dbReference>
<name>A0A8K0SEB4_9HYPO</name>
<comment type="catalytic activity">
    <reaction evidence="2">
        <text>a diacylglycerol + H2O = a monoacylglycerol + a fatty acid + H(+)</text>
        <dbReference type="Rhea" id="RHEA:32731"/>
        <dbReference type="ChEBI" id="CHEBI:15377"/>
        <dbReference type="ChEBI" id="CHEBI:15378"/>
        <dbReference type="ChEBI" id="CHEBI:17408"/>
        <dbReference type="ChEBI" id="CHEBI:18035"/>
        <dbReference type="ChEBI" id="CHEBI:28868"/>
    </reaction>
</comment>
<dbReference type="Pfam" id="PF01764">
    <property type="entry name" value="Lipase_3"/>
    <property type="match status" value="1"/>
</dbReference>
<evidence type="ECO:0000256" key="4">
    <source>
        <dbReference type="SAM" id="MobiDB-lite"/>
    </source>
</evidence>
<feature type="region of interest" description="Disordered" evidence="4">
    <location>
        <begin position="398"/>
        <end position="419"/>
    </location>
</feature>
<dbReference type="InterPro" id="IPR029058">
    <property type="entry name" value="AB_hydrolase_fold"/>
</dbReference>
<comment type="caution">
    <text evidence="6">The sequence shown here is derived from an EMBL/GenBank/DDBJ whole genome shotgun (WGS) entry which is preliminary data.</text>
</comment>
<evidence type="ECO:0000256" key="3">
    <source>
        <dbReference type="ARBA" id="ARBA00048461"/>
    </source>
</evidence>
<gene>
    <name evidence="6" type="ORF">B0I35DRAFT_483572</name>
</gene>
<dbReference type="OrthoDB" id="3693942at2759"/>
<dbReference type="CDD" id="cd00519">
    <property type="entry name" value="Lipase_3"/>
    <property type="match status" value="1"/>
</dbReference>
<feature type="domain" description="Fungal lipase-type" evidence="5">
    <location>
        <begin position="326"/>
        <end position="498"/>
    </location>
</feature>
<comment type="catalytic activity">
    <reaction evidence="3">
        <text>a monoacylglycerol + H2O = glycerol + a fatty acid + H(+)</text>
        <dbReference type="Rhea" id="RHEA:15245"/>
        <dbReference type="ChEBI" id="CHEBI:15377"/>
        <dbReference type="ChEBI" id="CHEBI:15378"/>
        <dbReference type="ChEBI" id="CHEBI:17408"/>
        <dbReference type="ChEBI" id="CHEBI:17754"/>
        <dbReference type="ChEBI" id="CHEBI:28868"/>
    </reaction>
</comment>
<proteinExistence type="inferred from homology"/>
<dbReference type="SUPFAM" id="SSF53474">
    <property type="entry name" value="alpha/beta-Hydrolases"/>
    <property type="match status" value="1"/>
</dbReference>
<organism evidence="6 7">
    <name type="scientific">Stachybotrys elegans</name>
    <dbReference type="NCBI Taxonomy" id="80388"/>
    <lineage>
        <taxon>Eukaryota</taxon>
        <taxon>Fungi</taxon>
        <taxon>Dikarya</taxon>
        <taxon>Ascomycota</taxon>
        <taxon>Pezizomycotina</taxon>
        <taxon>Sordariomycetes</taxon>
        <taxon>Hypocreomycetidae</taxon>
        <taxon>Hypocreales</taxon>
        <taxon>Stachybotryaceae</taxon>
        <taxon>Stachybotrys</taxon>
    </lineage>
</organism>